<dbReference type="EMBL" id="CAJNNW010028067">
    <property type="protein sequence ID" value="CAE8694503.1"/>
    <property type="molecule type" value="Genomic_DNA"/>
</dbReference>
<reference evidence="2" key="1">
    <citation type="submission" date="2021-02" db="EMBL/GenBank/DDBJ databases">
        <authorList>
            <person name="Dougan E. K."/>
            <person name="Rhodes N."/>
            <person name="Thang M."/>
            <person name="Chan C."/>
        </authorList>
    </citation>
    <scope>NUCLEOTIDE SEQUENCE</scope>
</reference>
<dbReference type="Proteomes" id="UP000626109">
    <property type="component" value="Unassembled WGS sequence"/>
</dbReference>
<name>A0A813KB59_POLGL</name>
<accession>A0A813KB59</accession>
<evidence type="ECO:0000256" key="1">
    <source>
        <dbReference type="SAM" id="MobiDB-lite"/>
    </source>
</evidence>
<organism evidence="2 3">
    <name type="scientific">Polarella glacialis</name>
    <name type="common">Dinoflagellate</name>
    <dbReference type="NCBI Taxonomy" id="89957"/>
    <lineage>
        <taxon>Eukaryota</taxon>
        <taxon>Sar</taxon>
        <taxon>Alveolata</taxon>
        <taxon>Dinophyceae</taxon>
        <taxon>Suessiales</taxon>
        <taxon>Suessiaceae</taxon>
        <taxon>Polarella</taxon>
    </lineage>
</organism>
<proteinExistence type="predicted"/>
<evidence type="ECO:0000313" key="3">
    <source>
        <dbReference type="Proteomes" id="UP000626109"/>
    </source>
</evidence>
<gene>
    <name evidence="2" type="ORF">PGLA2088_LOCUS28890</name>
</gene>
<feature type="compositionally biased region" description="Polar residues" evidence="1">
    <location>
        <begin position="637"/>
        <end position="651"/>
    </location>
</feature>
<protein>
    <submittedName>
        <fullName evidence="2">Uncharacterized protein</fullName>
    </submittedName>
</protein>
<feature type="region of interest" description="Disordered" evidence="1">
    <location>
        <begin position="514"/>
        <end position="563"/>
    </location>
</feature>
<evidence type="ECO:0000313" key="2">
    <source>
        <dbReference type="EMBL" id="CAE8694503.1"/>
    </source>
</evidence>
<sequence length="786" mass="85710">MAVGSPSEAPACSALSQELRKLLEFCDAQWRNLEDRLDQAQEATLRAKVEELEQHWGVQAADIACLTEGSFAWKVKGRVQRVMLAPLAAQMRQKVLLLGNSFVEQEMSEEAATLVLDELLDRWELEVEPLLGLASQQDERLARRARRKVKLGAAAEAAKVDLKERPALWEPAQSAVEALDGPVRRLAEFVAEKLSAEATERLAAAVPSIIARAVCDWHWRGPLAELQQLEGWWESARASLQGHVELWHRLVEEEGLFLRRIDRGVDALRSARQLYVTYADFGTSAASGGPWPDQMMQLLAAAAKEMTSRLKPVRDSAAWRVVDAAKSIQKQLREQELQSIKPGPWQGVSREEGLQAFLKAFFEAAGVGSAPGGEACGAVEAAMVFMQRAGGLSTLLGDLQAACGGPKSSVGGVLEEILRASACLSEDLLEVLDEPSVDSLFQCARQWQSLGEAGQAERLEAALAADPSPKTDVSGRQQLVLLRGLHTFLTDSELRARLPQASADIAALTGGARTTLPSQCPDSESFALPPAGTEQTHSPRGPYATRRKARFEGEPSPSKSDLEPVAAAMDSEAFAPGPLVPALKLCALGNNNDNNSSNSNNSRQWLEESTRPGTGRSLRPSTPSWLKPPWQRPDTPSACSWTRPDTPSTVCDDSEVASLPRYKFVDGQYVPLKSALASGGRTLPPLQVGSQGYPCAPLSARRFSKMIQTERQREVDRQAGIQRKQEEDIMNSNFTRTTAEPRVNAYIPEDDHGLPKAYGVNAPFKPTIAGSTMRHIRKPNPKPIEV</sequence>
<dbReference type="AlphaFoldDB" id="A0A813KB59"/>
<comment type="caution">
    <text evidence="2">The sequence shown here is derived from an EMBL/GenBank/DDBJ whole genome shotgun (WGS) entry which is preliminary data.</text>
</comment>
<feature type="region of interest" description="Disordered" evidence="1">
    <location>
        <begin position="594"/>
        <end position="652"/>
    </location>
</feature>